<accession>A0A840XM64</accession>
<comment type="caution">
    <text evidence="2">The sequence shown here is derived from an EMBL/GenBank/DDBJ whole genome shotgun (WGS) entry which is preliminary data.</text>
</comment>
<name>A0A840XM64_9MICO</name>
<feature type="transmembrane region" description="Helical" evidence="1">
    <location>
        <begin position="84"/>
        <end position="108"/>
    </location>
</feature>
<organism evidence="2 3">
    <name type="scientific">Microcella frigidaquae</name>
    <dbReference type="NCBI Taxonomy" id="424758"/>
    <lineage>
        <taxon>Bacteria</taxon>
        <taxon>Bacillati</taxon>
        <taxon>Actinomycetota</taxon>
        <taxon>Actinomycetes</taxon>
        <taxon>Micrococcales</taxon>
        <taxon>Microbacteriaceae</taxon>
        <taxon>Microcella</taxon>
    </lineage>
</organism>
<keyword evidence="1" id="KW-0812">Transmembrane</keyword>
<evidence type="ECO:0000313" key="2">
    <source>
        <dbReference type="EMBL" id="MBB5617927.1"/>
    </source>
</evidence>
<dbReference type="Proteomes" id="UP000552883">
    <property type="component" value="Unassembled WGS sequence"/>
</dbReference>
<evidence type="ECO:0000256" key="1">
    <source>
        <dbReference type="SAM" id="Phobius"/>
    </source>
</evidence>
<protein>
    <submittedName>
        <fullName evidence="2">Putative membrane protein</fullName>
    </submittedName>
</protein>
<proteinExistence type="predicted"/>
<dbReference type="Pfam" id="PF06993">
    <property type="entry name" value="DUF1304"/>
    <property type="match status" value="1"/>
</dbReference>
<gene>
    <name evidence="2" type="ORF">BJ959_001423</name>
</gene>
<dbReference type="InterPro" id="IPR009732">
    <property type="entry name" value="DUF1304"/>
</dbReference>
<keyword evidence="3" id="KW-1185">Reference proteome</keyword>
<keyword evidence="1" id="KW-0472">Membrane</keyword>
<keyword evidence="1" id="KW-1133">Transmembrane helix</keyword>
<dbReference type="AlphaFoldDB" id="A0A840XM64"/>
<feature type="transmembrane region" description="Helical" evidence="1">
    <location>
        <begin position="114"/>
        <end position="134"/>
    </location>
</feature>
<dbReference type="EMBL" id="JACHBS010000001">
    <property type="protein sequence ID" value="MBB5617927.1"/>
    <property type="molecule type" value="Genomic_DNA"/>
</dbReference>
<dbReference type="RefSeq" id="WP_207949116.1">
    <property type="nucleotide sequence ID" value="NZ_BAAANZ010000005.1"/>
</dbReference>
<sequence length="136" mass="13885">MTVLTTLALLFASIAALLHGVFFVLESVLFRRPAGRRLFGVRAEHDSPPLRLFAVNQGVYNLALAIVVALGVVLQATAGNATDLAIAGLALTIAGCSVMVVAGAALALTAPPRLLAAALAQALPPLLAVVLLLVGR</sequence>
<reference evidence="2 3" key="1">
    <citation type="submission" date="2020-08" db="EMBL/GenBank/DDBJ databases">
        <title>Sequencing the genomes of 1000 actinobacteria strains.</title>
        <authorList>
            <person name="Klenk H.-P."/>
        </authorList>
    </citation>
    <scope>NUCLEOTIDE SEQUENCE [LARGE SCALE GENOMIC DNA]</scope>
    <source>
        <strain evidence="2 3">DSM 23889</strain>
    </source>
</reference>
<feature type="transmembrane region" description="Helical" evidence="1">
    <location>
        <begin position="58"/>
        <end position="77"/>
    </location>
</feature>
<evidence type="ECO:0000313" key="3">
    <source>
        <dbReference type="Proteomes" id="UP000552883"/>
    </source>
</evidence>